<feature type="transmembrane region" description="Helical" evidence="1">
    <location>
        <begin position="20"/>
        <end position="38"/>
    </location>
</feature>
<dbReference type="RefSeq" id="WP_120977890.1">
    <property type="nucleotide sequence ID" value="NZ_RBZM01000006.1"/>
</dbReference>
<evidence type="ECO:0000313" key="3">
    <source>
        <dbReference type="Proteomes" id="UP000282076"/>
    </source>
</evidence>
<organism evidence="2 3">
    <name type="scientific">Cohnella endophytica</name>
    <dbReference type="NCBI Taxonomy" id="2419778"/>
    <lineage>
        <taxon>Bacteria</taxon>
        <taxon>Bacillati</taxon>
        <taxon>Bacillota</taxon>
        <taxon>Bacilli</taxon>
        <taxon>Bacillales</taxon>
        <taxon>Paenibacillaceae</taxon>
        <taxon>Cohnella</taxon>
    </lineage>
</organism>
<feature type="transmembrane region" description="Helical" evidence="1">
    <location>
        <begin position="44"/>
        <end position="60"/>
    </location>
</feature>
<dbReference type="OrthoDB" id="2875444at2"/>
<dbReference type="AlphaFoldDB" id="A0A494XW05"/>
<keyword evidence="1" id="KW-0812">Transmembrane</keyword>
<keyword evidence="1" id="KW-0472">Membrane</keyword>
<sequence>MENPVMFYKHRKWKIIMGEVFYFGFIMLWLIIIIQGIVEKDWRYCALGVVIVFSTILYFRKSRQEVKGYIAVYSNKIVEKKKQSNEVFFKDVIEVRYFKKLKRIKGSIVWYMDCLQFYVKDQEVPILINPHFIGTVVPYEMTEETTAILDYIRANFPFIKFTKEEWKGPY</sequence>
<dbReference type="Proteomes" id="UP000282076">
    <property type="component" value="Unassembled WGS sequence"/>
</dbReference>
<comment type="caution">
    <text evidence="2">The sequence shown here is derived from an EMBL/GenBank/DDBJ whole genome shotgun (WGS) entry which is preliminary data.</text>
</comment>
<evidence type="ECO:0000313" key="2">
    <source>
        <dbReference type="EMBL" id="RKP53146.1"/>
    </source>
</evidence>
<name>A0A494XW05_9BACL</name>
<keyword evidence="3" id="KW-1185">Reference proteome</keyword>
<gene>
    <name evidence="2" type="ORF">D7Z26_15575</name>
</gene>
<reference evidence="2 3" key="1">
    <citation type="submission" date="2018-10" db="EMBL/GenBank/DDBJ databases">
        <title>Cohnella sp. M2MS4P-1, whole genome shotgun sequence.</title>
        <authorList>
            <person name="Tuo L."/>
        </authorList>
    </citation>
    <scope>NUCLEOTIDE SEQUENCE [LARGE SCALE GENOMIC DNA]</scope>
    <source>
        <strain evidence="2 3">M2MS4P-1</strain>
    </source>
</reference>
<proteinExistence type="predicted"/>
<evidence type="ECO:0000256" key="1">
    <source>
        <dbReference type="SAM" id="Phobius"/>
    </source>
</evidence>
<keyword evidence="1" id="KW-1133">Transmembrane helix</keyword>
<dbReference type="EMBL" id="RBZM01000006">
    <property type="protein sequence ID" value="RKP53146.1"/>
    <property type="molecule type" value="Genomic_DNA"/>
</dbReference>
<protein>
    <submittedName>
        <fullName evidence="2">Uncharacterized protein</fullName>
    </submittedName>
</protein>
<accession>A0A494XW05</accession>